<keyword evidence="5" id="KW-1185">Reference proteome</keyword>
<evidence type="ECO:0000313" key="4">
    <source>
        <dbReference type="Proteomes" id="UP000317572"/>
    </source>
</evidence>
<sequence length="111" mass="12668">MSVDSPVKAQFEAYNAHDIEAFISCFSEDFKGYRMPAESPSTIGKESLREFYVNNRFNNPKLKAELISRIVMGNKVFDHELIHGLSDQPLESVAVFEIKNGLISTAWFYFP</sequence>
<dbReference type="AlphaFoldDB" id="A0A515CSW6"/>
<dbReference type="Proteomes" id="UP000317572">
    <property type="component" value="Chromosome"/>
</dbReference>
<evidence type="ECO:0000313" key="5">
    <source>
        <dbReference type="Proteomes" id="UP000595237"/>
    </source>
</evidence>
<dbReference type="SUPFAM" id="SSF54427">
    <property type="entry name" value="NTF2-like"/>
    <property type="match status" value="1"/>
</dbReference>
<dbReference type="EMBL" id="CP033893">
    <property type="protein sequence ID" value="QDL31257.1"/>
    <property type="molecule type" value="Genomic_DNA"/>
</dbReference>
<dbReference type="InterPro" id="IPR032710">
    <property type="entry name" value="NTF2-like_dom_sf"/>
</dbReference>
<dbReference type="Pfam" id="PF12680">
    <property type="entry name" value="SnoaL_2"/>
    <property type="match status" value="1"/>
</dbReference>
<dbReference type="GO" id="GO:0016853">
    <property type="term" value="F:isomerase activity"/>
    <property type="evidence" value="ECO:0007669"/>
    <property type="project" value="UniProtKB-KW"/>
</dbReference>
<dbReference type="RefSeq" id="WP_128865657.1">
    <property type="nucleotide sequence ID" value="NZ_CAMIRC010000001.1"/>
</dbReference>
<evidence type="ECO:0000313" key="2">
    <source>
        <dbReference type="EMBL" id="QDL31257.1"/>
    </source>
</evidence>
<reference evidence="3 5" key="2">
    <citation type="submission" date="2021-01" db="EMBL/GenBank/DDBJ databases">
        <title>FDA dAtabase for Regulatory Grade micrObial Sequences (FDA-ARGOS): Supporting development and validation of Infectious Disease Dx tests.</title>
        <authorList>
            <person name="Blissenbach B."/>
            <person name="Krut O."/>
            <person name="Tallon L."/>
            <person name="Sadzewicz L."/>
            <person name="Zhao X."/>
            <person name="Boylan J."/>
            <person name="Ott S."/>
            <person name="Bowen H."/>
            <person name="Vavikolanu K."/>
            <person name="Mehta A."/>
            <person name="Aluvathingal J."/>
            <person name="Nadendla S."/>
            <person name="Yan Y."/>
            <person name="Sichtig H."/>
        </authorList>
    </citation>
    <scope>NUCLEOTIDE SEQUENCE [LARGE SCALE GENOMIC DNA]</scope>
    <source>
        <strain evidence="3 5">FDAARGOS_1081</strain>
    </source>
</reference>
<name>A0A515CSW6_SERLI</name>
<evidence type="ECO:0000313" key="3">
    <source>
        <dbReference type="EMBL" id="QQU56823.1"/>
    </source>
</evidence>
<organism evidence="2 4">
    <name type="scientific">Serratia liquefaciens</name>
    <dbReference type="NCBI Taxonomy" id="614"/>
    <lineage>
        <taxon>Bacteria</taxon>
        <taxon>Pseudomonadati</taxon>
        <taxon>Pseudomonadota</taxon>
        <taxon>Gammaproteobacteria</taxon>
        <taxon>Enterobacterales</taxon>
        <taxon>Yersiniaceae</taxon>
        <taxon>Serratia</taxon>
    </lineage>
</organism>
<dbReference type="Gene3D" id="3.10.450.50">
    <property type="match status" value="1"/>
</dbReference>
<dbReference type="Proteomes" id="UP000595237">
    <property type="component" value="Chromosome"/>
</dbReference>
<dbReference type="PIRSF" id="PIRSF030561">
    <property type="entry name" value="UCP030561"/>
    <property type="match status" value="1"/>
</dbReference>
<evidence type="ECO:0000259" key="1">
    <source>
        <dbReference type="Pfam" id="PF12680"/>
    </source>
</evidence>
<dbReference type="EMBL" id="CP068148">
    <property type="protein sequence ID" value="QQU56823.1"/>
    <property type="molecule type" value="Genomic_DNA"/>
</dbReference>
<feature type="domain" description="SnoaL-like" evidence="1">
    <location>
        <begin position="7"/>
        <end position="104"/>
    </location>
</feature>
<gene>
    <name evidence="2" type="ORF">EGO53_05435</name>
    <name evidence="3" type="ORF">I6I38_07480</name>
</gene>
<accession>A0A515CSW6</accession>
<dbReference type="InterPro" id="IPR008317">
    <property type="entry name" value="UCP030561"/>
</dbReference>
<proteinExistence type="predicted"/>
<reference evidence="2 4" key="1">
    <citation type="submission" date="2018-11" db="EMBL/GenBank/DDBJ databases">
        <title>The first complete genome of Serratia liquefaciens isolated from metalophyte plant revel distinctness adaptive mechanisms in an extreme habitat.</title>
        <authorList>
            <person name="Caneschi W.L."/>
            <person name="Sanchez A.B."/>
            <person name="Felestrino E.B."/>
            <person name="Assis R.A.B."/>
            <person name="Lemes C.G.C."/>
            <person name="Cordeiro I.F."/>
            <person name="Fonseca N.P."/>
            <person name="Villa M."/>
            <person name="Vieira I.T."/>
            <person name="Moraes L.A."/>
            <person name="Kamino L.H.Y."/>
            <person name="do Carmo F."/>
            <person name="Garcia C.M."/>
            <person name="Almeida N.F."/>
            <person name="Silva R.S."/>
            <person name="Ferro J.A."/>
            <person name="Ferro M.I.T."/>
            <person name="Varani A.M."/>
            <person name="Ferreira R.M."/>
            <person name="dos Santos V.L."/>
            <person name="Silva U.C."/>
            <person name="Setubal J.C."/>
            <person name="Moreira L.M."/>
        </authorList>
    </citation>
    <scope>NUCLEOTIDE SEQUENCE [LARGE SCALE GENOMIC DNA]</scope>
    <source>
        <strain evidence="2 4">FG3</strain>
    </source>
</reference>
<keyword evidence="2" id="KW-0413">Isomerase</keyword>
<protein>
    <submittedName>
        <fullName evidence="3">Nuclear transport factor 2 family protein</fullName>
    </submittedName>
    <submittedName>
        <fullName evidence="2">Steroid delta-isomerase</fullName>
    </submittedName>
</protein>
<dbReference type="InterPro" id="IPR037401">
    <property type="entry name" value="SnoaL-like"/>
</dbReference>